<dbReference type="AlphaFoldDB" id="A0AAD3HHI1"/>
<dbReference type="InterPro" id="IPR001752">
    <property type="entry name" value="Kinesin_motor_dom"/>
</dbReference>
<feature type="compositionally biased region" description="Low complexity" evidence="6">
    <location>
        <begin position="760"/>
        <end position="778"/>
    </location>
</feature>
<dbReference type="InterPro" id="IPR036961">
    <property type="entry name" value="Kinesin_motor_dom_sf"/>
</dbReference>
<comment type="caution">
    <text evidence="8">The sequence shown here is derived from an EMBL/GenBank/DDBJ whole genome shotgun (WGS) entry which is preliminary data.</text>
</comment>
<dbReference type="PRINTS" id="PR00380">
    <property type="entry name" value="KINESINHEAVY"/>
</dbReference>
<evidence type="ECO:0000256" key="1">
    <source>
        <dbReference type="ARBA" id="ARBA00022741"/>
    </source>
</evidence>
<dbReference type="InterPro" id="IPR027640">
    <property type="entry name" value="Kinesin-like_fam"/>
</dbReference>
<feature type="region of interest" description="Disordered" evidence="6">
    <location>
        <begin position="165"/>
        <end position="209"/>
    </location>
</feature>
<dbReference type="InterPro" id="IPR027417">
    <property type="entry name" value="P-loop_NTPase"/>
</dbReference>
<keyword evidence="5" id="KW-0175">Coiled coil</keyword>
<feature type="domain" description="Kinesin motor" evidence="7">
    <location>
        <begin position="12"/>
        <end position="465"/>
    </location>
</feature>
<evidence type="ECO:0000259" key="7">
    <source>
        <dbReference type="PROSITE" id="PS50067"/>
    </source>
</evidence>
<dbReference type="SUPFAM" id="SSF52540">
    <property type="entry name" value="P-loop containing nucleoside triphosphate hydrolases"/>
    <property type="match status" value="1"/>
</dbReference>
<dbReference type="GO" id="GO:0005875">
    <property type="term" value="C:microtubule associated complex"/>
    <property type="evidence" value="ECO:0007669"/>
    <property type="project" value="TreeGrafter"/>
</dbReference>
<dbReference type="PROSITE" id="PS00411">
    <property type="entry name" value="KINESIN_MOTOR_1"/>
    <property type="match status" value="1"/>
</dbReference>
<evidence type="ECO:0000256" key="3">
    <source>
        <dbReference type="ARBA" id="ARBA00023175"/>
    </source>
</evidence>
<accession>A0AAD3HHI1</accession>
<keyword evidence="9" id="KW-1185">Reference proteome</keyword>
<feature type="compositionally biased region" description="Polar residues" evidence="6">
    <location>
        <begin position="632"/>
        <end position="655"/>
    </location>
</feature>
<dbReference type="GO" id="GO:0007052">
    <property type="term" value="P:mitotic spindle organization"/>
    <property type="evidence" value="ECO:0007669"/>
    <property type="project" value="TreeGrafter"/>
</dbReference>
<dbReference type="GO" id="GO:0003777">
    <property type="term" value="F:microtubule motor activity"/>
    <property type="evidence" value="ECO:0007669"/>
    <property type="project" value="InterPro"/>
</dbReference>
<feature type="coiled-coil region" evidence="5">
    <location>
        <begin position="1115"/>
        <end position="1146"/>
    </location>
</feature>
<name>A0AAD3HHI1_9CHLO</name>
<feature type="region of interest" description="Disordered" evidence="6">
    <location>
        <begin position="1015"/>
        <end position="1046"/>
    </location>
</feature>
<feature type="region of interest" description="Disordered" evidence="6">
    <location>
        <begin position="760"/>
        <end position="781"/>
    </location>
</feature>
<feature type="region of interest" description="Disordered" evidence="6">
    <location>
        <begin position="584"/>
        <end position="742"/>
    </location>
</feature>
<dbReference type="InterPro" id="IPR019821">
    <property type="entry name" value="Kinesin_motor_CS"/>
</dbReference>
<feature type="compositionally biased region" description="Polar residues" evidence="6">
    <location>
        <begin position="598"/>
        <end position="610"/>
    </location>
</feature>
<comment type="similarity">
    <text evidence="4">Belongs to the TRAFAC class myosin-kinesin ATPase superfamily. Kinesin family.</text>
</comment>
<feature type="compositionally biased region" description="Low complexity" evidence="6">
    <location>
        <begin position="699"/>
        <end position="714"/>
    </location>
</feature>
<evidence type="ECO:0000256" key="4">
    <source>
        <dbReference type="PROSITE-ProRule" id="PRU00283"/>
    </source>
</evidence>
<evidence type="ECO:0000313" key="9">
    <source>
        <dbReference type="Proteomes" id="UP001054857"/>
    </source>
</evidence>
<feature type="compositionally biased region" description="Polar residues" evidence="6">
    <location>
        <begin position="550"/>
        <end position="567"/>
    </location>
</feature>
<feature type="compositionally biased region" description="Low complexity" evidence="6">
    <location>
        <begin position="1015"/>
        <end position="1025"/>
    </location>
</feature>
<reference evidence="8 9" key="1">
    <citation type="journal article" date="2021" name="Sci. Rep.">
        <title>Genome sequencing of the multicellular alga Astrephomene provides insights into convergent evolution of germ-soma differentiation.</title>
        <authorList>
            <person name="Yamashita S."/>
            <person name="Yamamoto K."/>
            <person name="Matsuzaki R."/>
            <person name="Suzuki S."/>
            <person name="Yamaguchi H."/>
            <person name="Hirooka S."/>
            <person name="Minakuchi Y."/>
            <person name="Miyagishima S."/>
            <person name="Kawachi M."/>
            <person name="Toyoda A."/>
            <person name="Nozaki H."/>
        </authorList>
    </citation>
    <scope>NUCLEOTIDE SEQUENCE [LARGE SCALE GENOMIC DNA]</scope>
    <source>
        <strain evidence="8 9">NIES-4017</strain>
    </source>
</reference>
<feature type="compositionally biased region" description="Low complexity" evidence="6">
    <location>
        <begin position="584"/>
        <end position="597"/>
    </location>
</feature>
<feature type="compositionally biased region" description="Polar residues" evidence="6">
    <location>
        <begin position="673"/>
        <end position="683"/>
    </location>
</feature>
<dbReference type="GO" id="GO:0008017">
    <property type="term" value="F:microtubule binding"/>
    <property type="evidence" value="ECO:0007669"/>
    <property type="project" value="InterPro"/>
</dbReference>
<dbReference type="SMART" id="SM00129">
    <property type="entry name" value="KISc"/>
    <property type="match status" value="1"/>
</dbReference>
<feature type="compositionally biased region" description="Polar residues" evidence="6">
    <location>
        <begin position="186"/>
        <end position="195"/>
    </location>
</feature>
<evidence type="ECO:0000313" key="8">
    <source>
        <dbReference type="EMBL" id="GFR41524.1"/>
    </source>
</evidence>
<dbReference type="Proteomes" id="UP001054857">
    <property type="component" value="Unassembled WGS sequence"/>
</dbReference>
<gene>
    <name evidence="8" type="ORF">Agub_g2220</name>
</gene>
<organism evidence="8 9">
    <name type="scientific">Astrephomene gubernaculifera</name>
    <dbReference type="NCBI Taxonomy" id="47775"/>
    <lineage>
        <taxon>Eukaryota</taxon>
        <taxon>Viridiplantae</taxon>
        <taxon>Chlorophyta</taxon>
        <taxon>core chlorophytes</taxon>
        <taxon>Chlorophyceae</taxon>
        <taxon>CS clade</taxon>
        <taxon>Chlamydomonadales</taxon>
        <taxon>Astrephomenaceae</taxon>
        <taxon>Astrephomene</taxon>
    </lineage>
</organism>
<dbReference type="Pfam" id="PF00225">
    <property type="entry name" value="Kinesin"/>
    <property type="match status" value="2"/>
</dbReference>
<evidence type="ECO:0000256" key="2">
    <source>
        <dbReference type="ARBA" id="ARBA00022840"/>
    </source>
</evidence>
<evidence type="ECO:0000256" key="6">
    <source>
        <dbReference type="SAM" id="MobiDB-lite"/>
    </source>
</evidence>
<dbReference type="GO" id="GO:0051231">
    <property type="term" value="P:spindle elongation"/>
    <property type="evidence" value="ECO:0007669"/>
    <property type="project" value="TreeGrafter"/>
</dbReference>
<keyword evidence="2 4" id="KW-0067">ATP-binding</keyword>
<dbReference type="PANTHER" id="PTHR47969">
    <property type="entry name" value="CHROMOSOME-ASSOCIATED KINESIN KIF4A-RELATED"/>
    <property type="match status" value="1"/>
</dbReference>
<dbReference type="PANTHER" id="PTHR47969:SF29">
    <property type="entry name" value="KINESIN-LIKE PROTEIN"/>
    <property type="match status" value="1"/>
</dbReference>
<feature type="region of interest" description="Disordered" evidence="6">
    <location>
        <begin position="989"/>
        <end position="1008"/>
    </location>
</feature>
<feature type="binding site" evidence="4">
    <location>
        <begin position="107"/>
        <end position="114"/>
    </location>
    <ligand>
        <name>ATP</name>
        <dbReference type="ChEBI" id="CHEBI:30616"/>
    </ligand>
</feature>
<keyword evidence="1 4" id="KW-0547">Nucleotide-binding</keyword>
<dbReference type="PROSITE" id="PS50067">
    <property type="entry name" value="KINESIN_MOTOR_2"/>
    <property type="match status" value="1"/>
</dbReference>
<feature type="region of interest" description="Disordered" evidence="6">
    <location>
        <begin position="544"/>
        <end position="567"/>
    </location>
</feature>
<evidence type="ECO:0000256" key="5">
    <source>
        <dbReference type="SAM" id="Coils"/>
    </source>
</evidence>
<dbReference type="EMBL" id="BMAR01000001">
    <property type="protein sequence ID" value="GFR41524.1"/>
    <property type="molecule type" value="Genomic_DNA"/>
</dbReference>
<protein>
    <recommendedName>
        <fullName evidence="7">Kinesin motor domain-containing protein</fullName>
    </recommendedName>
</protein>
<dbReference type="CDD" id="cd22249">
    <property type="entry name" value="UDM1_RNF168_RNF169-like"/>
    <property type="match status" value="1"/>
</dbReference>
<feature type="region of interest" description="Disordered" evidence="6">
    <location>
        <begin position="951"/>
        <end position="981"/>
    </location>
</feature>
<keyword evidence="3 4" id="KW-0505">Motor protein</keyword>
<sequence length="1157" mass="117853">MQSSDAAEQPNRIQVVVRVRPVQPHELSDEVAVTCAPDARRLQVLLPDRLTGTASLPGTNRSGARSYEFDACLAGNTTQEDLFEICGLQELVEAALDGYCVTIFAFGQTGSGKTHTIIGPRLSRGAAAAAAAAAAANGTPSSGTLTRLGSSTSAQAADGDILTLPAGLGSRSGTGTGSGSTPASARPSSTGTANASGLGPPVSTPPLASIGPGNSAAAAGGVLVDPEDGVLTRCIAAAYRSMAARSAAAGTEFNVSASVVELYNENVTDLLALDKNKTLQVRKDSRDGFAVTGLTQVACPTDTAAVRYLVRALQYRHTRSHRLNEYSSRSHCLMTFVFASREGGPEGQMGAKGGIRRYGKLSLVDLAGSERLKDTGNTERGAVRETGAINKSLFTLGQVLAALSARSSGAVSTFVPYRDSKLTQLLWDGLRGSGRCLMLACLGPMRGAAEESLNTLHFATMATRIKAEPVVLLDPQDQLVLDLRKVISQLRQENRQLASALHQMSQGADPNSVIWTLPEALRATAAQQAAAAAAGGMLTTPPALVGTMDDWSQQRQPTAGSDSTITTATPVSGVSAVYGNGLAAPSPSASPQPLLQSGNSSALRASQGSSVMAYGGGGPVPRGNAVRMSPDLPSSNGTSAASSPVATRSRYSTGSGPAALGGGVAGQRRRHSTLNTSYTNSPQRTPPPPSADAVLNRPAGSKLSSGSAAKAYSSPPRDNMRKSRSVGRNVAGRNSSARPSYLTEDPGALLFGYSNALPASQGSAASSGGSGGATSLPAVQQGGGMRRANTLATGPPPPPALSEFPELAAMEAEFQNLMAQGGGGGGGGAMRNGNMVAAAAAGAGTAGAGAGDSGAGEEEDAGPAPDVRALKWAERNAWFGTDYDMTALAYQVHDQLVDVEHVDPTSDLYYMEIERRVAAKFPQRWAAAMKDQLPGGSGAAAAAGIRRAVPSPARQIAPATGSGPITPVPAAPPSQQQQAVGAGLRVNLKEPLPRSGSPSGTAAALARARQQGVSYESGSSALSEGGLTGSQPATPLLSSGSATGAPGSPAIASVNPFNIGALHSAAPPKSTRVAPLPGGGPGVVLIAGASDLGSRGSAGASIDAFADPNAAERIQREYQRQRALVVEELRRAKEEAEAERQRILNRIQRAAGGSKWR</sequence>
<dbReference type="GO" id="GO:0005524">
    <property type="term" value="F:ATP binding"/>
    <property type="evidence" value="ECO:0007669"/>
    <property type="project" value="UniProtKB-UniRule"/>
</dbReference>
<dbReference type="GO" id="GO:0007018">
    <property type="term" value="P:microtubule-based movement"/>
    <property type="evidence" value="ECO:0007669"/>
    <property type="project" value="InterPro"/>
</dbReference>
<dbReference type="Gene3D" id="3.40.850.10">
    <property type="entry name" value="Kinesin motor domain"/>
    <property type="match status" value="1"/>
</dbReference>
<proteinExistence type="inferred from homology"/>